<dbReference type="GO" id="GO:0031047">
    <property type="term" value="P:regulatory ncRNA-mediated gene silencing"/>
    <property type="evidence" value="ECO:0007669"/>
    <property type="project" value="UniProtKB-KW"/>
</dbReference>
<dbReference type="FunFam" id="2.170.260.10:FF:000008">
    <property type="entry name" value="Protein argonaute 7"/>
    <property type="match status" value="1"/>
</dbReference>
<evidence type="ECO:0000313" key="9">
    <source>
        <dbReference type="EMBL" id="WVZ10522.1"/>
    </source>
</evidence>
<dbReference type="GO" id="GO:0003723">
    <property type="term" value="F:RNA binding"/>
    <property type="evidence" value="ECO:0007669"/>
    <property type="project" value="UniProtKB-KW"/>
</dbReference>
<organism evidence="9 10">
    <name type="scientific">Vigna mungo</name>
    <name type="common">Black gram</name>
    <name type="synonym">Phaseolus mungo</name>
    <dbReference type="NCBI Taxonomy" id="3915"/>
    <lineage>
        <taxon>Eukaryota</taxon>
        <taxon>Viridiplantae</taxon>
        <taxon>Streptophyta</taxon>
        <taxon>Embryophyta</taxon>
        <taxon>Tracheophyta</taxon>
        <taxon>Spermatophyta</taxon>
        <taxon>Magnoliopsida</taxon>
        <taxon>eudicotyledons</taxon>
        <taxon>Gunneridae</taxon>
        <taxon>Pentapetalae</taxon>
        <taxon>rosids</taxon>
        <taxon>fabids</taxon>
        <taxon>Fabales</taxon>
        <taxon>Fabaceae</taxon>
        <taxon>Papilionoideae</taxon>
        <taxon>50 kb inversion clade</taxon>
        <taxon>NPAAA clade</taxon>
        <taxon>indigoferoid/millettioid clade</taxon>
        <taxon>Phaseoleae</taxon>
        <taxon>Vigna</taxon>
    </lineage>
</organism>
<keyword evidence="4" id="KW-0694">RNA-binding</keyword>
<dbReference type="CDD" id="cd02846">
    <property type="entry name" value="PAZ_argonaute_like"/>
    <property type="match status" value="1"/>
</dbReference>
<dbReference type="Gene3D" id="3.40.50.2300">
    <property type="match status" value="1"/>
</dbReference>
<gene>
    <name evidence="9" type="ORF">V8G54_015052</name>
</gene>
<protein>
    <submittedName>
        <fullName evidence="9">Uncharacterized protein</fullName>
    </submittedName>
</protein>
<evidence type="ECO:0000256" key="6">
    <source>
        <dbReference type="ARBA" id="ARBA00023274"/>
    </source>
</evidence>
<feature type="domain" description="PAZ" evidence="7">
    <location>
        <begin position="151"/>
        <end position="265"/>
    </location>
</feature>
<dbReference type="Proteomes" id="UP001374535">
    <property type="component" value="Chromosome 5"/>
</dbReference>
<keyword evidence="5" id="KW-0943">RNA-mediated gene silencing</keyword>
<reference evidence="9 10" key="1">
    <citation type="journal article" date="2023" name="Life. Sci Alliance">
        <title>Evolutionary insights into 3D genome organization and epigenetic landscape of Vigna mungo.</title>
        <authorList>
            <person name="Junaid A."/>
            <person name="Singh B."/>
            <person name="Bhatia S."/>
        </authorList>
    </citation>
    <scope>NUCLEOTIDE SEQUENCE [LARGE SCALE GENOMIC DNA]</scope>
    <source>
        <strain evidence="9">Urdbean</strain>
    </source>
</reference>
<keyword evidence="10" id="KW-1185">Reference proteome</keyword>
<feature type="domain" description="Piwi" evidence="8">
    <location>
        <begin position="334"/>
        <end position="408"/>
    </location>
</feature>
<keyword evidence="6" id="KW-0687">Ribonucleoprotein</keyword>
<dbReference type="InterPro" id="IPR032474">
    <property type="entry name" value="Argonaute_N"/>
</dbReference>
<accession>A0AAQ3NLA9</accession>
<comment type="similarity">
    <text evidence="1">Belongs to the argonaute family. Ago subfamily.</text>
</comment>
<dbReference type="SUPFAM" id="SSF101690">
    <property type="entry name" value="PAZ domain"/>
    <property type="match status" value="1"/>
</dbReference>
<sequence>MFEQISFSYEDGRPVEGKGVGRKILDRVKETYNSELKEFSYDGKKTLFTLGSLRSDWFEFNVVLKDDRMRCPNRGKTIKVKMNFALKIPLQATVNALRGQDSDNYQEAIREEVFLVVGDFVLVLEPARVVYHLTEVSSVDVSTTMIVTLGPVMDFLLSNQNVKDLFSLDWVKAKRILKNLRIKASPSNQEYKTIGLSNLPCKDQLFTLKRKGGADCGDPKEVTVYDYFVNRWNIDLCYSSDVPCINVGKPKRPTYIPLELCSLVSLQRYTKALTTLQRSSLVEKSRQKPLERMRVLTDALSRSNYGSEPMLCNRVISINSDFIEVEGHVLQAPRCIVPQRINDQYLTNVLLKINAKLGGLNSILEAEHAPSIPIVSRTPTIVIGMDVSHGSPEQTDIPSIAAVVSSLEWPLISKYRACLRTQFQKVEMIDNLFKKVSNGVDKGIIR</sequence>
<dbReference type="GO" id="GO:0006417">
    <property type="term" value="P:regulation of translation"/>
    <property type="evidence" value="ECO:0007669"/>
    <property type="project" value="UniProtKB-KW"/>
</dbReference>
<dbReference type="InterPro" id="IPR003165">
    <property type="entry name" value="Piwi"/>
</dbReference>
<dbReference type="InterPro" id="IPR036085">
    <property type="entry name" value="PAZ_dom_sf"/>
</dbReference>
<dbReference type="SUPFAM" id="SSF53098">
    <property type="entry name" value="Ribonuclease H-like"/>
    <property type="match status" value="1"/>
</dbReference>
<dbReference type="Pfam" id="PF16486">
    <property type="entry name" value="ArgoN"/>
    <property type="match status" value="1"/>
</dbReference>
<evidence type="ECO:0000256" key="5">
    <source>
        <dbReference type="ARBA" id="ARBA00023158"/>
    </source>
</evidence>
<dbReference type="EMBL" id="CP144696">
    <property type="protein sequence ID" value="WVZ10522.1"/>
    <property type="molecule type" value="Genomic_DNA"/>
</dbReference>
<proteinExistence type="inferred from homology"/>
<keyword evidence="3" id="KW-0810">Translation regulation</keyword>
<dbReference type="Gene3D" id="3.30.420.10">
    <property type="entry name" value="Ribonuclease H-like superfamily/Ribonuclease H"/>
    <property type="match status" value="1"/>
</dbReference>
<evidence type="ECO:0000256" key="2">
    <source>
        <dbReference type="ARBA" id="ARBA00022491"/>
    </source>
</evidence>
<keyword evidence="2" id="KW-0678">Repressor</keyword>
<dbReference type="Pfam" id="PF02170">
    <property type="entry name" value="PAZ"/>
    <property type="match status" value="1"/>
</dbReference>
<dbReference type="InterPro" id="IPR012337">
    <property type="entry name" value="RNaseH-like_sf"/>
</dbReference>
<evidence type="ECO:0000256" key="3">
    <source>
        <dbReference type="ARBA" id="ARBA00022845"/>
    </source>
</evidence>
<name>A0AAQ3NLA9_VIGMU</name>
<dbReference type="Pfam" id="PF02171">
    <property type="entry name" value="Piwi"/>
    <property type="match status" value="1"/>
</dbReference>
<dbReference type="PROSITE" id="PS50822">
    <property type="entry name" value="PIWI"/>
    <property type="match status" value="1"/>
</dbReference>
<dbReference type="InterPro" id="IPR036397">
    <property type="entry name" value="RNaseH_sf"/>
</dbReference>
<dbReference type="AlphaFoldDB" id="A0AAQ3NLA9"/>
<dbReference type="GO" id="GO:1990904">
    <property type="term" value="C:ribonucleoprotein complex"/>
    <property type="evidence" value="ECO:0007669"/>
    <property type="project" value="UniProtKB-KW"/>
</dbReference>
<evidence type="ECO:0000259" key="7">
    <source>
        <dbReference type="PROSITE" id="PS50821"/>
    </source>
</evidence>
<dbReference type="Gene3D" id="2.170.260.10">
    <property type="entry name" value="paz domain"/>
    <property type="match status" value="1"/>
</dbReference>
<evidence type="ECO:0000259" key="8">
    <source>
        <dbReference type="PROSITE" id="PS50822"/>
    </source>
</evidence>
<evidence type="ECO:0000313" key="10">
    <source>
        <dbReference type="Proteomes" id="UP001374535"/>
    </source>
</evidence>
<dbReference type="PROSITE" id="PS50821">
    <property type="entry name" value="PAZ"/>
    <property type="match status" value="1"/>
</dbReference>
<dbReference type="PANTHER" id="PTHR22891">
    <property type="entry name" value="EUKARYOTIC TRANSLATION INITIATION FACTOR 2C"/>
    <property type="match status" value="1"/>
</dbReference>
<evidence type="ECO:0000256" key="1">
    <source>
        <dbReference type="ARBA" id="ARBA00008201"/>
    </source>
</evidence>
<dbReference type="InterPro" id="IPR003100">
    <property type="entry name" value="PAZ_dom"/>
</dbReference>
<evidence type="ECO:0000256" key="4">
    <source>
        <dbReference type="ARBA" id="ARBA00022884"/>
    </source>
</evidence>
<dbReference type="GO" id="GO:0051607">
    <property type="term" value="P:defense response to virus"/>
    <property type="evidence" value="ECO:0007669"/>
    <property type="project" value="UniProtKB-ARBA"/>
</dbReference>